<dbReference type="RefSeq" id="WP_124946794.1">
    <property type="nucleotide sequence ID" value="NZ_BHVT01000039.1"/>
</dbReference>
<evidence type="ECO:0000313" key="1">
    <source>
        <dbReference type="EMBL" id="TCV85338.1"/>
    </source>
</evidence>
<protein>
    <submittedName>
        <fullName evidence="1">Uncharacterized protein</fullName>
    </submittedName>
</protein>
<sequence length="572" mass="65618">MFDFLPFGRNKTTDPLSSLKALTNWINNELPMGDMYTAHEKITQCIVELNNKTDPFSKDRLQMLMQLDEQGVELQESLCQQYLQNPRMSRVIESRLWNSIHAYYWETTRGYHAFIMDYVGNPSGSKIKSLLPKITARAINYFGMTFKWNYFRYEQLEPKMWKRLHNLYHFAEYEEFDHEPIKLYDVTGKSATCTDLYVQALMLNNLNTGSLFPKQIDMVSMWLEEWSSSMTLKKVYDPAQHVFCVDLSTDRGGKRIRKMQNNDMQRYWGTHDLVCRIERVKTKLLKGDAPARLGLGEACRLPGCLEFLDDLMRHWAPTVTRVNRLHARTTVVKMIEVVHEVEDIFGQVRVDNELALLSKKPTDTDIDKGALSYDEMVDVRLYGFVTKRTQAKLGAAGSPLDQQQVAHHERWVMENESEGGYGATLNVMGNDWIRLDKLVGLKPERSGQWQIGVVRRLSKPAAGQLYVGIEVLVKLPIVVTLHAKQLYSTGYAVDGVDAADMLLPIAGVYVPKDDENHFPNSLVVDPSEYAPDRVLELAAGKKRYMIRLTDVLEKGDDWLRVAFVIVVKAKTS</sequence>
<evidence type="ECO:0000313" key="2">
    <source>
        <dbReference type="Proteomes" id="UP000295367"/>
    </source>
</evidence>
<keyword evidence="2" id="KW-1185">Reference proteome</keyword>
<dbReference type="AlphaFoldDB" id="A0A4R3Y3M2"/>
<accession>A0A4R3Y3M2</accession>
<proteinExistence type="predicted"/>
<organism evidence="1 2">
    <name type="scientific">Sulfurirhabdus autotrophica</name>
    <dbReference type="NCBI Taxonomy" id="1706046"/>
    <lineage>
        <taxon>Bacteria</taxon>
        <taxon>Pseudomonadati</taxon>
        <taxon>Pseudomonadota</taxon>
        <taxon>Betaproteobacteria</taxon>
        <taxon>Nitrosomonadales</taxon>
        <taxon>Sulfuricellaceae</taxon>
        <taxon>Sulfurirhabdus</taxon>
    </lineage>
</organism>
<gene>
    <name evidence="1" type="ORF">EDC63_1099</name>
</gene>
<dbReference type="OrthoDB" id="8553796at2"/>
<reference evidence="1 2" key="1">
    <citation type="submission" date="2019-03" db="EMBL/GenBank/DDBJ databases">
        <title>Genomic Encyclopedia of Type Strains, Phase IV (KMG-IV): sequencing the most valuable type-strain genomes for metagenomic binning, comparative biology and taxonomic classification.</title>
        <authorList>
            <person name="Goeker M."/>
        </authorList>
    </citation>
    <scope>NUCLEOTIDE SEQUENCE [LARGE SCALE GENOMIC DNA]</scope>
    <source>
        <strain evidence="1 2">DSM 100309</strain>
    </source>
</reference>
<comment type="caution">
    <text evidence="1">The sequence shown here is derived from an EMBL/GenBank/DDBJ whole genome shotgun (WGS) entry which is preliminary data.</text>
</comment>
<dbReference type="EMBL" id="SMCO01000009">
    <property type="protein sequence ID" value="TCV85338.1"/>
    <property type="molecule type" value="Genomic_DNA"/>
</dbReference>
<dbReference type="Proteomes" id="UP000295367">
    <property type="component" value="Unassembled WGS sequence"/>
</dbReference>
<name>A0A4R3Y3M2_9PROT</name>